<name>F8FDB8_PAEMK</name>
<dbReference type="Proteomes" id="UP000006620">
    <property type="component" value="Chromosome"/>
</dbReference>
<evidence type="ECO:0000313" key="1">
    <source>
        <dbReference type="EMBL" id="AEI41778.1"/>
    </source>
</evidence>
<evidence type="ECO:0000313" key="2">
    <source>
        <dbReference type="Proteomes" id="UP000006620"/>
    </source>
</evidence>
<accession>F8FDB8</accession>
<sequence length="65" mass="6946">MSFFRPCLRGLPARVARIPSREKGFAFLRLDQPPIDGGHCGVSGTQTVPSPAAARPAGHGRCFIL</sequence>
<dbReference type="KEGG" id="pms:KNP414_03220"/>
<reference evidence="1 2" key="2">
    <citation type="journal article" date="2013" name="Genome Announc.">
        <title>Genome Sequence of Growth-Improving Paenibacillus mucilaginosus Strain KNP414.</title>
        <authorList>
            <person name="Lu J.J."/>
            <person name="Wang J.F."/>
            <person name="Hu X.F."/>
        </authorList>
    </citation>
    <scope>NUCLEOTIDE SEQUENCE [LARGE SCALE GENOMIC DNA]</scope>
    <source>
        <strain evidence="1 2">KNP414</strain>
    </source>
</reference>
<organism evidence="1 2">
    <name type="scientific">Paenibacillus mucilaginosus (strain KNP414)</name>
    <dbReference type="NCBI Taxonomy" id="1036673"/>
    <lineage>
        <taxon>Bacteria</taxon>
        <taxon>Bacillati</taxon>
        <taxon>Bacillota</taxon>
        <taxon>Bacilli</taxon>
        <taxon>Bacillales</taxon>
        <taxon>Paenibacillaceae</taxon>
        <taxon>Paenibacillus</taxon>
    </lineage>
</organism>
<dbReference type="EMBL" id="CP002869">
    <property type="protein sequence ID" value="AEI41778.1"/>
    <property type="molecule type" value="Genomic_DNA"/>
</dbReference>
<proteinExistence type="predicted"/>
<dbReference type="HOGENOM" id="CLU_2845654_0_0_9"/>
<protein>
    <submittedName>
        <fullName evidence="1">Uncharacterized protein</fullName>
    </submittedName>
</protein>
<gene>
    <name evidence="1" type="ordered locus">KNP414_03220</name>
</gene>
<reference evidence="2" key="1">
    <citation type="submission" date="2011-06" db="EMBL/GenBank/DDBJ databases">
        <title>Complete genome sequence of Paenibacillus mucilaginosus KNP414.</title>
        <authorList>
            <person name="Wang J."/>
            <person name="Hu S."/>
            <person name="Hu X."/>
            <person name="Zhang B."/>
            <person name="Dong D."/>
            <person name="Zhang S."/>
            <person name="Zhao K."/>
            <person name="Wu D."/>
        </authorList>
    </citation>
    <scope>NUCLEOTIDE SEQUENCE [LARGE SCALE GENOMIC DNA]</scope>
    <source>
        <strain evidence="2">KNP414</strain>
    </source>
</reference>
<dbReference type="PATRIC" id="fig|1036673.3.peg.2963"/>
<dbReference type="AlphaFoldDB" id="F8FDB8"/>